<organism evidence="1 2">
    <name type="scientific">Candidatus Nealsonbacteria bacterium RIFOXYB1_FULL_40_15</name>
    <dbReference type="NCBI Taxonomy" id="1801677"/>
    <lineage>
        <taxon>Bacteria</taxon>
        <taxon>Candidatus Nealsoniibacteriota</taxon>
    </lineage>
</organism>
<proteinExistence type="predicted"/>
<accession>A0A1G2EN65</accession>
<sequence>MRTIAIVVLSVVALILGMVVGSVVSRQNVEAYNESSAEVGESEGHAGLAFGNENYAVLVYYDNPGFSVVALDFNAVGNYPTARSIYFENMEQLRSAWQKAMVKQATVGNAQTEIPFIPAEDTTGVVVKRPEPILRWSRPVIPAEDSEGVVDRTEN</sequence>
<evidence type="ECO:0000313" key="1">
    <source>
        <dbReference type="EMBL" id="OGZ27243.1"/>
    </source>
</evidence>
<dbReference type="STRING" id="1801677.A2365_01465"/>
<evidence type="ECO:0000313" key="2">
    <source>
        <dbReference type="Proteomes" id="UP000177740"/>
    </source>
</evidence>
<reference evidence="1 2" key="1">
    <citation type="journal article" date="2016" name="Nat. Commun.">
        <title>Thousands of microbial genomes shed light on interconnected biogeochemical processes in an aquifer system.</title>
        <authorList>
            <person name="Anantharaman K."/>
            <person name="Brown C.T."/>
            <person name="Hug L.A."/>
            <person name="Sharon I."/>
            <person name="Castelle C.J."/>
            <person name="Probst A.J."/>
            <person name="Thomas B.C."/>
            <person name="Singh A."/>
            <person name="Wilkins M.J."/>
            <person name="Karaoz U."/>
            <person name="Brodie E.L."/>
            <person name="Williams K.H."/>
            <person name="Hubbard S.S."/>
            <person name="Banfield J.F."/>
        </authorList>
    </citation>
    <scope>NUCLEOTIDE SEQUENCE [LARGE SCALE GENOMIC DNA]</scope>
</reference>
<gene>
    <name evidence="1" type="ORF">A2365_01465</name>
</gene>
<name>A0A1G2EN65_9BACT</name>
<protein>
    <submittedName>
        <fullName evidence="1">Uncharacterized protein</fullName>
    </submittedName>
</protein>
<dbReference type="EMBL" id="MHMM01000009">
    <property type="protein sequence ID" value="OGZ27243.1"/>
    <property type="molecule type" value="Genomic_DNA"/>
</dbReference>
<comment type="caution">
    <text evidence="1">The sequence shown here is derived from an EMBL/GenBank/DDBJ whole genome shotgun (WGS) entry which is preliminary data.</text>
</comment>
<dbReference type="AlphaFoldDB" id="A0A1G2EN65"/>
<dbReference type="Proteomes" id="UP000177740">
    <property type="component" value="Unassembled WGS sequence"/>
</dbReference>